<dbReference type="EC" id="2.1.3.15" evidence="2"/>
<dbReference type="Pfam" id="PF03255">
    <property type="entry name" value="ACCA"/>
    <property type="match status" value="2"/>
</dbReference>
<evidence type="ECO:0000256" key="2">
    <source>
        <dbReference type="ARBA" id="ARBA00011883"/>
    </source>
</evidence>
<keyword evidence="7" id="KW-0547">Nucleotide-binding</keyword>
<feature type="transmembrane region" description="Helical" evidence="15">
    <location>
        <begin position="219"/>
        <end position="244"/>
    </location>
</feature>
<proteinExistence type="inferred from homology"/>
<feature type="domain" description="CoA carboxyltransferase C-terminal" evidence="16">
    <location>
        <begin position="496"/>
        <end position="751"/>
    </location>
</feature>
<dbReference type="HAMAP" id="MF_00823">
    <property type="entry name" value="AcetylCoA_CT_alpha"/>
    <property type="match status" value="1"/>
</dbReference>
<keyword evidence="5" id="KW-0444">Lipid biosynthesis</keyword>
<feature type="transmembrane region" description="Helical" evidence="15">
    <location>
        <begin position="433"/>
        <end position="453"/>
    </location>
</feature>
<dbReference type="InterPro" id="IPR029045">
    <property type="entry name" value="ClpP/crotonase-like_dom_sf"/>
</dbReference>
<keyword evidence="6 15" id="KW-0812">Transmembrane</keyword>
<reference evidence="17" key="1">
    <citation type="submission" date="2023-03" db="EMBL/GenBank/DDBJ databases">
        <authorList>
            <person name="Steffen K."/>
            <person name="Cardenas P."/>
        </authorList>
    </citation>
    <scope>NUCLEOTIDE SEQUENCE</scope>
</reference>
<dbReference type="PRINTS" id="PR01069">
    <property type="entry name" value="ACCCTRFRASEA"/>
</dbReference>
<feature type="transmembrane region" description="Helical" evidence="15">
    <location>
        <begin position="264"/>
        <end position="285"/>
    </location>
</feature>
<dbReference type="PANTHER" id="PTHR30047:SF7">
    <property type="entry name" value="HIGH-AFFINITY CHOLINE TRANSPORT PROTEIN"/>
    <property type="match status" value="1"/>
</dbReference>
<feature type="transmembrane region" description="Helical" evidence="15">
    <location>
        <begin position="351"/>
        <end position="368"/>
    </location>
</feature>
<name>A0AA35TYZ8_GEOBA</name>
<evidence type="ECO:0000256" key="8">
    <source>
        <dbReference type="ARBA" id="ARBA00022832"/>
    </source>
</evidence>
<evidence type="ECO:0000256" key="5">
    <source>
        <dbReference type="ARBA" id="ARBA00022516"/>
    </source>
</evidence>
<keyword evidence="12 15" id="KW-0472">Membrane</keyword>
<keyword evidence="4" id="KW-1003">Cell membrane</keyword>
<keyword evidence="10 15" id="KW-1133">Transmembrane helix</keyword>
<dbReference type="Pfam" id="PF02028">
    <property type="entry name" value="BCCT"/>
    <property type="match status" value="1"/>
</dbReference>
<dbReference type="GO" id="GO:0022857">
    <property type="term" value="F:transmembrane transporter activity"/>
    <property type="evidence" value="ECO:0007669"/>
    <property type="project" value="InterPro"/>
</dbReference>
<evidence type="ECO:0000256" key="12">
    <source>
        <dbReference type="ARBA" id="ARBA00023136"/>
    </source>
</evidence>
<evidence type="ECO:0000256" key="11">
    <source>
        <dbReference type="ARBA" id="ARBA00023098"/>
    </source>
</evidence>
<dbReference type="GO" id="GO:0003989">
    <property type="term" value="F:acetyl-CoA carboxylase activity"/>
    <property type="evidence" value="ECO:0007669"/>
    <property type="project" value="InterPro"/>
</dbReference>
<evidence type="ECO:0000256" key="14">
    <source>
        <dbReference type="ARBA" id="ARBA00049152"/>
    </source>
</evidence>
<evidence type="ECO:0000256" key="7">
    <source>
        <dbReference type="ARBA" id="ARBA00022741"/>
    </source>
</evidence>
<organism evidence="17 18">
    <name type="scientific">Geodia barretti</name>
    <name type="common">Barrett's horny sponge</name>
    <dbReference type="NCBI Taxonomy" id="519541"/>
    <lineage>
        <taxon>Eukaryota</taxon>
        <taxon>Metazoa</taxon>
        <taxon>Porifera</taxon>
        <taxon>Demospongiae</taxon>
        <taxon>Heteroscleromorpha</taxon>
        <taxon>Tetractinellida</taxon>
        <taxon>Astrophorina</taxon>
        <taxon>Geodiidae</taxon>
        <taxon>Geodia</taxon>
    </lineage>
</organism>
<comment type="subcellular location">
    <subcellularLocation>
        <location evidence="1">Cell membrane</location>
        <topology evidence="1">Multi-pass membrane protein</topology>
    </subcellularLocation>
</comment>
<dbReference type="GO" id="GO:0006633">
    <property type="term" value="P:fatty acid biosynthetic process"/>
    <property type="evidence" value="ECO:0007669"/>
    <property type="project" value="UniProtKB-KW"/>
</dbReference>
<keyword evidence="13" id="KW-0275">Fatty acid biosynthesis</keyword>
<evidence type="ECO:0000313" key="17">
    <source>
        <dbReference type="EMBL" id="CAI8055626.1"/>
    </source>
</evidence>
<evidence type="ECO:0000256" key="1">
    <source>
        <dbReference type="ARBA" id="ARBA00004651"/>
    </source>
</evidence>
<feature type="transmembrane region" description="Helical" evidence="15">
    <location>
        <begin position="380"/>
        <end position="398"/>
    </location>
</feature>
<comment type="caution">
    <text evidence="17">The sequence shown here is derived from an EMBL/GenBank/DDBJ whole genome shotgun (WGS) entry which is preliminary data.</text>
</comment>
<keyword evidence="3" id="KW-0813">Transport</keyword>
<dbReference type="AlphaFoldDB" id="A0AA35TYZ8"/>
<dbReference type="InterPro" id="IPR001095">
    <property type="entry name" value="Acetyl_CoA_COase_a_su"/>
</dbReference>
<dbReference type="GO" id="GO:0009317">
    <property type="term" value="C:acetyl-CoA carboxylase complex"/>
    <property type="evidence" value="ECO:0007669"/>
    <property type="project" value="InterPro"/>
</dbReference>
<keyword evidence="18" id="KW-1185">Reference proteome</keyword>
<gene>
    <name evidence="17" type="ORF">GBAR_LOCUS30350</name>
</gene>
<feature type="transmembrane region" description="Helical" evidence="15">
    <location>
        <begin position="106"/>
        <end position="127"/>
    </location>
</feature>
<dbReference type="NCBIfam" id="TIGR00842">
    <property type="entry name" value="bcct"/>
    <property type="match status" value="1"/>
</dbReference>
<evidence type="ECO:0000256" key="9">
    <source>
        <dbReference type="ARBA" id="ARBA00022840"/>
    </source>
</evidence>
<sequence>MHEEGKQPQYMEEREYRKLFGLEIYLTPVFVISSIAIIAFVIGSLVFQEGATKLFGALRVWLTTNLDWLFMITTNLVFLFCLVVAVSPLGKVRLGGADAKPEYSYLTWLAMIFSAGVGIGLLFFGVLEPVTYFQSPPLGVETVYNTDTVYTAENVPDASDPKVQAAGSLGIAATVFHWGLQGWAIYGIVGLALAFFAYNRGLPLLIRSAFYPILGDRIWGWPGHIIDTFAIFAGIFGLATSLGLGVQQVTAGLNYLFGIPANGLTMVLLIVFITAIAMISVMTGINVGIKRLSQFNIILAFVLLLAVIILGPTLYIFRSIFTSLGTYVMKIVPLSNWIGREDTGFFHGWTTFYWAWWIAWAPFIGTFIARISKGRTVREFVIFVLLLPTLLCLLWFSAFGGTAIHQFLTGDTGVTEIVEAYKPELALFKMFEGLPWTTLLSCIGMTLTIIFFVTSSDSGSLIIDIIAAGGKVDAPIPQRVFWCTAEELEFEKPFIELERHLSQLNAFSEAHPELDLTEGIAALKGNADTLTKQTFQNLSRWDKVRDKLYGDDRALIGGFAWFDGQPLVYLAQQKGTNLEERQEMNFGYTHPEGYRKARRLMQLAGKFNRPLICFVDTPGAHFDLRSEEYGQAMAIAENLVEMMMLRVPILVVIIGEGGSGGALAIAVGNRVLMMEYAIYCVAPPEACSGIVWKDKGEHAPEATEGYKPTAPDLLKLEIIDQVIREPLGGAHRDAEAAARNVKRAVRKHLTELMQMTPQQLVQQRYERYRHIGLYGEDAA</sequence>
<keyword evidence="9" id="KW-0067">ATP-binding</keyword>
<accession>A0AA35TYZ8</accession>
<evidence type="ECO:0000256" key="13">
    <source>
        <dbReference type="ARBA" id="ARBA00023160"/>
    </source>
</evidence>
<protein>
    <recommendedName>
        <fullName evidence="2">acetyl-CoA carboxytransferase</fullName>
        <ecNumber evidence="2">2.1.3.15</ecNumber>
    </recommendedName>
</protein>
<dbReference type="GO" id="GO:0005886">
    <property type="term" value="C:plasma membrane"/>
    <property type="evidence" value="ECO:0007669"/>
    <property type="project" value="UniProtKB-SubCell"/>
</dbReference>
<keyword evidence="11" id="KW-0443">Lipid metabolism</keyword>
<dbReference type="EMBL" id="CASHTH010004289">
    <property type="protein sequence ID" value="CAI8055626.1"/>
    <property type="molecule type" value="Genomic_DNA"/>
</dbReference>
<dbReference type="PROSITE" id="PS50989">
    <property type="entry name" value="COA_CT_CTER"/>
    <property type="match status" value="1"/>
</dbReference>
<dbReference type="Proteomes" id="UP001174909">
    <property type="component" value="Unassembled WGS sequence"/>
</dbReference>
<dbReference type="GO" id="GO:0016743">
    <property type="term" value="F:carboxyl- or carbamoyltransferase activity"/>
    <property type="evidence" value="ECO:0007669"/>
    <property type="project" value="InterPro"/>
</dbReference>
<evidence type="ECO:0000259" key="16">
    <source>
        <dbReference type="PROSITE" id="PS50989"/>
    </source>
</evidence>
<dbReference type="InterPro" id="IPR000060">
    <property type="entry name" value="BCCT_transptr"/>
</dbReference>
<dbReference type="PANTHER" id="PTHR30047">
    <property type="entry name" value="HIGH-AFFINITY CHOLINE TRANSPORT PROTEIN-RELATED"/>
    <property type="match status" value="1"/>
</dbReference>
<evidence type="ECO:0000256" key="15">
    <source>
        <dbReference type="SAM" id="Phobius"/>
    </source>
</evidence>
<evidence type="ECO:0000313" key="18">
    <source>
        <dbReference type="Proteomes" id="UP001174909"/>
    </source>
</evidence>
<comment type="catalytic activity">
    <reaction evidence="14">
        <text>N(6)-carboxybiotinyl-L-lysyl-[protein] + acetyl-CoA = N(6)-biotinyl-L-lysyl-[protein] + malonyl-CoA</text>
        <dbReference type="Rhea" id="RHEA:54728"/>
        <dbReference type="Rhea" id="RHEA-COMP:10505"/>
        <dbReference type="Rhea" id="RHEA-COMP:10506"/>
        <dbReference type="ChEBI" id="CHEBI:57288"/>
        <dbReference type="ChEBI" id="CHEBI:57384"/>
        <dbReference type="ChEBI" id="CHEBI:83144"/>
        <dbReference type="ChEBI" id="CHEBI:83145"/>
        <dbReference type="EC" id="2.1.3.15"/>
    </reaction>
</comment>
<evidence type="ECO:0000256" key="6">
    <source>
        <dbReference type="ARBA" id="ARBA00022692"/>
    </source>
</evidence>
<dbReference type="Gene3D" id="3.90.226.10">
    <property type="entry name" value="2-enoyl-CoA Hydratase, Chain A, domain 1"/>
    <property type="match status" value="1"/>
</dbReference>
<feature type="transmembrane region" description="Helical" evidence="15">
    <location>
        <begin position="20"/>
        <end position="48"/>
    </location>
</feature>
<dbReference type="GO" id="GO:0005524">
    <property type="term" value="F:ATP binding"/>
    <property type="evidence" value="ECO:0007669"/>
    <property type="project" value="UniProtKB-KW"/>
</dbReference>
<dbReference type="SUPFAM" id="SSF52096">
    <property type="entry name" value="ClpP/crotonase"/>
    <property type="match status" value="1"/>
</dbReference>
<feature type="transmembrane region" description="Helical" evidence="15">
    <location>
        <begin position="297"/>
        <end position="317"/>
    </location>
</feature>
<keyword evidence="8" id="KW-0276">Fatty acid metabolism</keyword>
<feature type="transmembrane region" description="Helical" evidence="15">
    <location>
        <begin position="68"/>
        <end position="86"/>
    </location>
</feature>
<evidence type="ECO:0000256" key="10">
    <source>
        <dbReference type="ARBA" id="ARBA00022989"/>
    </source>
</evidence>
<evidence type="ECO:0000256" key="4">
    <source>
        <dbReference type="ARBA" id="ARBA00022475"/>
    </source>
</evidence>
<dbReference type="InterPro" id="IPR011763">
    <property type="entry name" value="COA_CT_C"/>
</dbReference>
<feature type="transmembrane region" description="Helical" evidence="15">
    <location>
        <begin position="178"/>
        <end position="198"/>
    </location>
</feature>
<evidence type="ECO:0000256" key="3">
    <source>
        <dbReference type="ARBA" id="ARBA00022448"/>
    </source>
</evidence>